<evidence type="ECO:0000256" key="10">
    <source>
        <dbReference type="SAM" id="SignalP"/>
    </source>
</evidence>
<dbReference type="InterPro" id="IPR024134">
    <property type="entry name" value="SOD_Cu/Zn_/chaperone"/>
</dbReference>
<evidence type="ECO:0000256" key="7">
    <source>
        <dbReference type="ARBA" id="ARBA00023157"/>
    </source>
</evidence>
<dbReference type="InterPro" id="IPR036423">
    <property type="entry name" value="SOD-like_Cu/Zn_dom_sf"/>
</dbReference>
<comment type="catalytic activity">
    <reaction evidence="8 9">
        <text>2 superoxide + 2 H(+) = H2O2 + O2</text>
        <dbReference type="Rhea" id="RHEA:20696"/>
        <dbReference type="ChEBI" id="CHEBI:15378"/>
        <dbReference type="ChEBI" id="CHEBI:15379"/>
        <dbReference type="ChEBI" id="CHEBI:16240"/>
        <dbReference type="ChEBI" id="CHEBI:18421"/>
        <dbReference type="EC" id="1.15.1.1"/>
    </reaction>
</comment>
<comment type="caution">
    <text evidence="12">The sequence shown here is derived from an EMBL/GenBank/DDBJ whole genome shotgun (WGS) entry which is preliminary data.</text>
</comment>
<dbReference type="EMBL" id="JAANIT010000102">
    <property type="protein sequence ID" value="KAG1552188.1"/>
    <property type="molecule type" value="Genomic_DNA"/>
</dbReference>
<comment type="function">
    <text evidence="9">Destroys radicals which are normally produced within the cells and which are toxic to biological systems.</text>
</comment>
<dbReference type="Pfam" id="PF00080">
    <property type="entry name" value="Sod_Cu"/>
    <property type="match status" value="1"/>
</dbReference>
<dbReference type="FunFam" id="2.60.40.200:FF:000003">
    <property type="entry name" value="Superoxide dismutase [Cu-Zn], chloroplastic"/>
    <property type="match status" value="1"/>
</dbReference>
<dbReference type="GO" id="GO:0005507">
    <property type="term" value="F:copper ion binding"/>
    <property type="evidence" value="ECO:0007669"/>
    <property type="project" value="InterPro"/>
</dbReference>
<dbReference type="PROSITE" id="PS00087">
    <property type="entry name" value="SOD_CU_ZN_1"/>
    <property type="match status" value="1"/>
</dbReference>
<keyword evidence="3 9" id="KW-0862">Zinc</keyword>
<evidence type="ECO:0000256" key="8">
    <source>
        <dbReference type="ARBA" id="ARBA00049204"/>
    </source>
</evidence>
<accession>A0A9P6YM62</accession>
<organism evidence="12 13">
    <name type="scientific">Rhizopus oryzae</name>
    <name type="common">Mucormycosis agent</name>
    <name type="synonym">Rhizopus arrhizus var. delemar</name>
    <dbReference type="NCBI Taxonomy" id="64495"/>
    <lineage>
        <taxon>Eukaryota</taxon>
        <taxon>Fungi</taxon>
        <taxon>Fungi incertae sedis</taxon>
        <taxon>Mucoromycota</taxon>
        <taxon>Mucoromycotina</taxon>
        <taxon>Mucoromycetes</taxon>
        <taxon>Mucorales</taxon>
        <taxon>Mucorineae</taxon>
        <taxon>Rhizopodaceae</taxon>
        <taxon>Rhizopus</taxon>
    </lineage>
</organism>
<keyword evidence="5 9" id="KW-0560">Oxidoreductase</keyword>
<dbReference type="OrthoDB" id="2015551at2759"/>
<comment type="similarity">
    <text evidence="1 9">Belongs to the Cu-Zn superoxide dismutase family.</text>
</comment>
<keyword evidence="7" id="KW-1015">Disulfide bond</keyword>
<reference evidence="12" key="1">
    <citation type="journal article" date="2020" name="Microb. Genom.">
        <title>Genetic diversity of clinical and environmental Mucorales isolates obtained from an investigation of mucormycosis cases among solid organ transplant recipients.</title>
        <authorList>
            <person name="Nguyen M.H."/>
            <person name="Kaul D."/>
            <person name="Muto C."/>
            <person name="Cheng S.J."/>
            <person name="Richter R.A."/>
            <person name="Bruno V.M."/>
            <person name="Liu G."/>
            <person name="Beyhan S."/>
            <person name="Sundermann A.J."/>
            <person name="Mounaud S."/>
            <person name="Pasculle A.W."/>
            <person name="Nierman W.C."/>
            <person name="Driscoll E."/>
            <person name="Cumbie R."/>
            <person name="Clancy C.J."/>
            <person name="Dupont C.L."/>
        </authorList>
    </citation>
    <scope>NUCLEOTIDE SEQUENCE</scope>
    <source>
        <strain evidence="12">GL16</strain>
    </source>
</reference>
<evidence type="ECO:0000256" key="1">
    <source>
        <dbReference type="ARBA" id="ARBA00010457"/>
    </source>
</evidence>
<dbReference type="Proteomes" id="UP000717996">
    <property type="component" value="Unassembled WGS sequence"/>
</dbReference>
<evidence type="ECO:0000256" key="6">
    <source>
        <dbReference type="ARBA" id="ARBA00023008"/>
    </source>
</evidence>
<dbReference type="SUPFAM" id="SSF49329">
    <property type="entry name" value="Cu,Zn superoxide dismutase-like"/>
    <property type="match status" value="1"/>
</dbReference>
<dbReference type="CDD" id="cd00305">
    <property type="entry name" value="Cu-Zn_Superoxide_Dismutase"/>
    <property type="match status" value="1"/>
</dbReference>
<gene>
    <name evidence="12" type="ORF">G6F51_001390</name>
</gene>
<keyword evidence="2 9" id="KW-0479">Metal-binding</keyword>
<evidence type="ECO:0000256" key="4">
    <source>
        <dbReference type="ARBA" id="ARBA00022862"/>
    </source>
</evidence>
<feature type="domain" description="Superoxide dismutase copper/zinc binding" evidence="11">
    <location>
        <begin position="31"/>
        <end position="167"/>
    </location>
</feature>
<dbReference type="AlphaFoldDB" id="A0A9P6YM62"/>
<feature type="chain" id="PRO_5040511853" description="Superoxide dismutase [Cu-Zn]" evidence="10">
    <location>
        <begin position="18"/>
        <end position="174"/>
    </location>
</feature>
<evidence type="ECO:0000256" key="9">
    <source>
        <dbReference type="RuleBase" id="RU000393"/>
    </source>
</evidence>
<dbReference type="PRINTS" id="PR00068">
    <property type="entry name" value="CUZNDISMTASE"/>
</dbReference>
<proteinExistence type="inferred from homology"/>
<name>A0A9P6YM62_RHIOR</name>
<feature type="signal peptide" evidence="10">
    <location>
        <begin position="1"/>
        <end position="17"/>
    </location>
</feature>
<dbReference type="InterPro" id="IPR018152">
    <property type="entry name" value="SOD_Cu/Zn_BS"/>
</dbReference>
<dbReference type="PROSITE" id="PS00332">
    <property type="entry name" value="SOD_CU_ZN_2"/>
    <property type="match status" value="1"/>
</dbReference>
<evidence type="ECO:0000256" key="2">
    <source>
        <dbReference type="ARBA" id="ARBA00022723"/>
    </source>
</evidence>
<evidence type="ECO:0000313" key="12">
    <source>
        <dbReference type="EMBL" id="KAG1552188.1"/>
    </source>
</evidence>
<keyword evidence="6 9" id="KW-0186">Copper</keyword>
<keyword evidence="10" id="KW-0732">Signal</keyword>
<dbReference type="OMA" id="GARYACG"/>
<sequence>MFFFIIIASLVISCVFAEPITAIAYINNPPVTGLAHFSQDNYDSPTRIHINITGLAPGSHGIHIHQFGDLSQGCMSTGAHYNPFNKTHGGPDAKVRHVGDFGNIISESATGFAILDLTSDLVKLSEYTSIIGRAVVVHSGEDDYGLGGTPLSNTTGNSGERVGCGVIGYSSSTA</sequence>
<dbReference type="Gene3D" id="2.60.40.200">
    <property type="entry name" value="Superoxide dismutase, copper/zinc binding domain"/>
    <property type="match status" value="1"/>
</dbReference>
<dbReference type="GO" id="GO:0004784">
    <property type="term" value="F:superoxide dismutase activity"/>
    <property type="evidence" value="ECO:0007669"/>
    <property type="project" value="UniProtKB-EC"/>
</dbReference>
<comment type="cofactor">
    <cofactor evidence="9">
        <name>Cu cation</name>
        <dbReference type="ChEBI" id="CHEBI:23378"/>
    </cofactor>
    <text evidence="9">Binds 1 copper ion per subunit.</text>
</comment>
<dbReference type="PANTHER" id="PTHR10003">
    <property type="entry name" value="SUPEROXIDE DISMUTASE CU-ZN -RELATED"/>
    <property type="match status" value="1"/>
</dbReference>
<keyword evidence="4" id="KW-0049">Antioxidant</keyword>
<evidence type="ECO:0000259" key="11">
    <source>
        <dbReference type="Pfam" id="PF00080"/>
    </source>
</evidence>
<evidence type="ECO:0000256" key="3">
    <source>
        <dbReference type="ARBA" id="ARBA00022833"/>
    </source>
</evidence>
<protein>
    <recommendedName>
        <fullName evidence="9">Superoxide dismutase [Cu-Zn]</fullName>
        <ecNumber evidence="9">1.15.1.1</ecNumber>
    </recommendedName>
</protein>
<dbReference type="InterPro" id="IPR001424">
    <property type="entry name" value="SOD_Cu_Zn_dom"/>
</dbReference>
<evidence type="ECO:0000256" key="5">
    <source>
        <dbReference type="ARBA" id="ARBA00023002"/>
    </source>
</evidence>
<comment type="cofactor">
    <cofactor evidence="9">
        <name>Zn(2+)</name>
        <dbReference type="ChEBI" id="CHEBI:29105"/>
    </cofactor>
    <text evidence="9">Binds 1 zinc ion per subunit.</text>
</comment>
<dbReference type="EC" id="1.15.1.1" evidence="9"/>
<evidence type="ECO:0000313" key="13">
    <source>
        <dbReference type="Proteomes" id="UP000717996"/>
    </source>
</evidence>